<evidence type="ECO:0000259" key="1">
    <source>
        <dbReference type="Pfam" id="PF13192"/>
    </source>
</evidence>
<dbReference type="EMBL" id="BAAADD010000002">
    <property type="protein sequence ID" value="GAA0561898.1"/>
    <property type="molecule type" value="Genomic_DNA"/>
</dbReference>
<dbReference type="SUPFAM" id="SSF52833">
    <property type="entry name" value="Thioredoxin-like"/>
    <property type="match status" value="1"/>
</dbReference>
<dbReference type="InterPro" id="IPR036249">
    <property type="entry name" value="Thioredoxin-like_sf"/>
</dbReference>
<gene>
    <name evidence="2" type="ORF">GCM10008942_07920</name>
</gene>
<name>A0ABP3PEL7_9PROT</name>
<dbReference type="PANTHER" id="PTHR36450:SF1">
    <property type="entry name" value="THIOREDOXIN"/>
    <property type="match status" value="1"/>
</dbReference>
<evidence type="ECO:0000313" key="3">
    <source>
        <dbReference type="Proteomes" id="UP001499951"/>
    </source>
</evidence>
<organism evidence="2 3">
    <name type="scientific">Rhizomicrobium electricum</name>
    <dbReference type="NCBI Taxonomy" id="480070"/>
    <lineage>
        <taxon>Bacteria</taxon>
        <taxon>Pseudomonadati</taxon>
        <taxon>Pseudomonadota</taxon>
        <taxon>Alphaproteobacteria</taxon>
        <taxon>Micropepsales</taxon>
        <taxon>Micropepsaceae</taxon>
        <taxon>Rhizomicrobium</taxon>
    </lineage>
</organism>
<dbReference type="InterPro" id="IPR012336">
    <property type="entry name" value="Thioredoxin-like_fold"/>
</dbReference>
<dbReference type="Pfam" id="PF13192">
    <property type="entry name" value="Thioredoxin_3"/>
    <property type="match status" value="1"/>
</dbReference>
<dbReference type="PIRSF" id="PIRSF037031">
    <property type="entry name" value="Redox_disulphide_2"/>
    <property type="match status" value="1"/>
</dbReference>
<dbReference type="Gene3D" id="3.40.30.10">
    <property type="entry name" value="Glutaredoxin"/>
    <property type="match status" value="1"/>
</dbReference>
<dbReference type="Proteomes" id="UP001499951">
    <property type="component" value="Unassembled WGS sequence"/>
</dbReference>
<proteinExistence type="predicted"/>
<dbReference type="PANTHER" id="PTHR36450">
    <property type="entry name" value="THIOREDOXIN"/>
    <property type="match status" value="1"/>
</dbReference>
<comment type="caution">
    <text evidence="2">The sequence shown here is derived from an EMBL/GenBank/DDBJ whole genome shotgun (WGS) entry which is preliminary data.</text>
</comment>
<accession>A0ABP3PEL7</accession>
<dbReference type="InterPro" id="IPR005243">
    <property type="entry name" value="THIRX-like_proc"/>
</dbReference>
<dbReference type="RefSeq" id="WP_166932216.1">
    <property type="nucleotide sequence ID" value="NZ_BAAADD010000002.1"/>
</dbReference>
<protein>
    <submittedName>
        <fullName evidence="2">MTH895/ArsE family thioredoxin-like protein</fullName>
    </submittedName>
</protein>
<dbReference type="NCBIfam" id="TIGR00412">
    <property type="entry name" value="redox_disulf_2"/>
    <property type="match status" value="1"/>
</dbReference>
<keyword evidence="3" id="KW-1185">Reference proteome</keyword>
<reference evidence="3" key="1">
    <citation type="journal article" date="2019" name="Int. J. Syst. Evol. Microbiol.">
        <title>The Global Catalogue of Microorganisms (GCM) 10K type strain sequencing project: providing services to taxonomists for standard genome sequencing and annotation.</title>
        <authorList>
            <consortium name="The Broad Institute Genomics Platform"/>
            <consortium name="The Broad Institute Genome Sequencing Center for Infectious Disease"/>
            <person name="Wu L."/>
            <person name="Ma J."/>
        </authorList>
    </citation>
    <scope>NUCLEOTIDE SEQUENCE [LARGE SCALE GENOMIC DNA]</scope>
    <source>
        <strain evidence="3">JCM 15089</strain>
    </source>
</reference>
<feature type="domain" description="Thioredoxin-like fold" evidence="1">
    <location>
        <begin position="3"/>
        <end position="77"/>
    </location>
</feature>
<evidence type="ECO:0000313" key="2">
    <source>
        <dbReference type="EMBL" id="GAA0561898.1"/>
    </source>
</evidence>
<sequence length="77" mass="8076">MKHVKVFGPGCARCQQTADMVKAEAAKIGVEVEVEKVTDYAEIAKAGVASTPGVMIDGKLVHAGGLPKPADIQSWLK</sequence>